<reference evidence="3 4" key="1">
    <citation type="submission" date="2016-01" db="EMBL/GenBank/DDBJ databases">
        <authorList>
            <person name="Oliw E.H."/>
        </authorList>
    </citation>
    <scope>NUCLEOTIDE SEQUENCE [LARGE SCALE GENOMIC DNA]</scope>
    <source>
        <strain evidence="3">LMG 27134</strain>
    </source>
</reference>
<feature type="transmembrane region" description="Helical" evidence="2">
    <location>
        <begin position="45"/>
        <end position="62"/>
    </location>
</feature>
<proteinExistence type="predicted"/>
<evidence type="ECO:0000313" key="4">
    <source>
        <dbReference type="Proteomes" id="UP000054683"/>
    </source>
</evidence>
<feature type="region of interest" description="Disordered" evidence="1">
    <location>
        <begin position="86"/>
        <end position="106"/>
    </location>
</feature>
<accession>A0A158GNG3</accession>
<protein>
    <submittedName>
        <fullName evidence="3">Uncharacterized protein</fullName>
    </submittedName>
</protein>
<feature type="transmembrane region" description="Helical" evidence="2">
    <location>
        <begin position="12"/>
        <end position="33"/>
    </location>
</feature>
<organism evidence="3 4">
    <name type="scientific">Caballeronia udeis</name>
    <dbReference type="NCBI Taxonomy" id="1232866"/>
    <lineage>
        <taxon>Bacteria</taxon>
        <taxon>Pseudomonadati</taxon>
        <taxon>Pseudomonadota</taxon>
        <taxon>Betaproteobacteria</taxon>
        <taxon>Burkholderiales</taxon>
        <taxon>Burkholderiaceae</taxon>
        <taxon>Caballeronia</taxon>
    </lineage>
</organism>
<sequence length="106" mass="12293">MSFRLRFLSKALLVIVGVAVLGWMVMTLWNWVIPALFVGARAIDFAHALGLLILSRILFGGFRGHGGWRSRQHWRRWEQMTPEEREKFQKGMRCGRGRAKPQEDVV</sequence>
<dbReference type="AlphaFoldDB" id="A0A158GNG3"/>
<keyword evidence="2" id="KW-1133">Transmembrane helix</keyword>
<dbReference type="EMBL" id="FCOK02000017">
    <property type="protein sequence ID" value="SAL33463.1"/>
    <property type="molecule type" value="Genomic_DNA"/>
</dbReference>
<name>A0A158GNG3_9BURK</name>
<dbReference type="RefSeq" id="WP_062085782.1">
    <property type="nucleotide sequence ID" value="NZ_FCOK02000017.1"/>
</dbReference>
<evidence type="ECO:0000256" key="1">
    <source>
        <dbReference type="SAM" id="MobiDB-lite"/>
    </source>
</evidence>
<evidence type="ECO:0000313" key="3">
    <source>
        <dbReference type="EMBL" id="SAL33463.1"/>
    </source>
</evidence>
<dbReference type="OrthoDB" id="123053at2"/>
<gene>
    <name evidence="3" type="ORF">AWB69_02989</name>
</gene>
<keyword evidence="2" id="KW-0472">Membrane</keyword>
<keyword evidence="2" id="KW-0812">Transmembrane</keyword>
<dbReference type="Proteomes" id="UP000054683">
    <property type="component" value="Unassembled WGS sequence"/>
</dbReference>
<evidence type="ECO:0000256" key="2">
    <source>
        <dbReference type="SAM" id="Phobius"/>
    </source>
</evidence>